<dbReference type="GO" id="GO:0006508">
    <property type="term" value="P:proteolysis"/>
    <property type="evidence" value="ECO:0007669"/>
    <property type="project" value="InterPro"/>
</dbReference>
<dbReference type="GO" id="GO:0004190">
    <property type="term" value="F:aspartic-type endopeptidase activity"/>
    <property type="evidence" value="ECO:0007669"/>
    <property type="project" value="InterPro"/>
</dbReference>
<organism evidence="2 3">
    <name type="scientific">Candidatus Collierbacteria bacterium GW2011_GWC2_44_18</name>
    <dbReference type="NCBI Taxonomy" id="1618392"/>
    <lineage>
        <taxon>Bacteria</taxon>
        <taxon>Candidatus Collieribacteriota</taxon>
    </lineage>
</organism>
<sequence>MNWKRWGAITILFLMLWFWQQWPDGKLHIVFCDVGQGDASVIVLGSFQALVDTGADESKVAECLGRSIPFWDRKIEVIFLSHQDNDHVGALEGIKKRYIIGKIIDKPMPKDAVRYGNLRFDVLKGFEPVVDKVMEGGSISNESSVVMKLVYGDFSILYTGDIDTATELALSERSVLTKTDVLKVAHHGSKYGSAKEFLEKIMPKLAIVSVGAKNNYGHPASDTLMRLVAVGAKVMRTDKSGTISLVTDGAELKVFTEE</sequence>
<name>A0A0G1HR30_9BACT</name>
<feature type="domain" description="Peptidase A2" evidence="1">
    <location>
        <begin position="47"/>
        <end position="62"/>
    </location>
</feature>
<dbReference type="PANTHER" id="PTHR30619">
    <property type="entry name" value="DNA INTERNALIZATION/COMPETENCE PROTEIN COMEC/REC2"/>
    <property type="match status" value="1"/>
</dbReference>
<dbReference type="CDD" id="cd07731">
    <property type="entry name" value="ComA-like_MBL-fold"/>
    <property type="match status" value="1"/>
</dbReference>
<dbReference type="InterPro" id="IPR052159">
    <property type="entry name" value="Competence_DNA_uptake"/>
</dbReference>
<evidence type="ECO:0000259" key="1">
    <source>
        <dbReference type="PROSITE" id="PS50175"/>
    </source>
</evidence>
<reference evidence="2 3" key="1">
    <citation type="journal article" date="2015" name="Nature">
        <title>rRNA introns, odd ribosomes, and small enigmatic genomes across a large radiation of phyla.</title>
        <authorList>
            <person name="Brown C.T."/>
            <person name="Hug L.A."/>
            <person name="Thomas B.C."/>
            <person name="Sharon I."/>
            <person name="Castelle C.J."/>
            <person name="Singh A."/>
            <person name="Wilkins M.J."/>
            <person name="Williams K.H."/>
            <person name="Banfield J.F."/>
        </authorList>
    </citation>
    <scope>NUCLEOTIDE SEQUENCE [LARGE SCALE GENOMIC DNA]</scope>
</reference>
<dbReference type="PROSITE" id="PS50175">
    <property type="entry name" value="ASP_PROT_RETROV"/>
    <property type="match status" value="1"/>
</dbReference>
<dbReference type="PANTHER" id="PTHR30619:SF1">
    <property type="entry name" value="RECOMBINATION PROTEIN 2"/>
    <property type="match status" value="1"/>
</dbReference>
<dbReference type="Proteomes" id="UP000034172">
    <property type="component" value="Unassembled WGS sequence"/>
</dbReference>
<evidence type="ECO:0000313" key="3">
    <source>
        <dbReference type="Proteomes" id="UP000034172"/>
    </source>
</evidence>
<dbReference type="EMBL" id="LCIE01000004">
    <property type="protein sequence ID" value="KKT49591.1"/>
    <property type="molecule type" value="Genomic_DNA"/>
</dbReference>
<dbReference type="InterPro" id="IPR001995">
    <property type="entry name" value="Peptidase_A2_cat"/>
</dbReference>
<gene>
    <name evidence="2" type="ORF">UW41_C0004G0012</name>
</gene>
<dbReference type="SUPFAM" id="SSF56281">
    <property type="entry name" value="Metallo-hydrolase/oxidoreductase"/>
    <property type="match status" value="1"/>
</dbReference>
<protein>
    <submittedName>
        <fullName evidence="2">Internalization-related competence protein ComEC/Rec2 protein</fullName>
    </submittedName>
</protein>
<accession>A0A0G1HR30</accession>
<proteinExistence type="predicted"/>
<dbReference type="Gene3D" id="3.60.15.10">
    <property type="entry name" value="Ribonuclease Z/Hydroxyacylglutathione hydrolase-like"/>
    <property type="match status" value="1"/>
</dbReference>
<dbReference type="STRING" id="1618392.UW41_C0004G0012"/>
<dbReference type="InterPro" id="IPR001279">
    <property type="entry name" value="Metallo-B-lactamas"/>
</dbReference>
<evidence type="ECO:0000313" key="2">
    <source>
        <dbReference type="EMBL" id="KKT49591.1"/>
    </source>
</evidence>
<dbReference type="Pfam" id="PF00753">
    <property type="entry name" value="Lactamase_B"/>
    <property type="match status" value="1"/>
</dbReference>
<comment type="caution">
    <text evidence="2">The sequence shown here is derived from an EMBL/GenBank/DDBJ whole genome shotgun (WGS) entry which is preliminary data.</text>
</comment>
<dbReference type="InterPro" id="IPR036866">
    <property type="entry name" value="RibonucZ/Hydroxyglut_hydro"/>
</dbReference>
<dbReference type="AlphaFoldDB" id="A0A0G1HR30"/>
<dbReference type="InterPro" id="IPR035681">
    <property type="entry name" value="ComA-like_MBL"/>
</dbReference>